<accession>A0A916SKS5</accession>
<reference evidence="2" key="1">
    <citation type="journal article" date="2014" name="Int. J. Syst. Evol. Microbiol.">
        <title>Complete genome sequence of Corynebacterium casei LMG S-19264T (=DSM 44701T), isolated from a smear-ripened cheese.</title>
        <authorList>
            <consortium name="US DOE Joint Genome Institute (JGI-PGF)"/>
            <person name="Walter F."/>
            <person name="Albersmeier A."/>
            <person name="Kalinowski J."/>
            <person name="Ruckert C."/>
        </authorList>
    </citation>
    <scope>NUCLEOTIDE SEQUENCE</scope>
    <source>
        <strain evidence="2">CGMCC 1.15082</strain>
    </source>
</reference>
<feature type="domain" description="PIN" evidence="1">
    <location>
        <begin position="6"/>
        <end position="121"/>
    </location>
</feature>
<protein>
    <recommendedName>
        <fullName evidence="1">PIN domain-containing protein</fullName>
    </recommendedName>
</protein>
<dbReference type="AlphaFoldDB" id="A0A916SKS5"/>
<name>A0A916SKS5_9HYPH</name>
<evidence type="ECO:0000313" key="2">
    <source>
        <dbReference type="EMBL" id="GGB04938.1"/>
    </source>
</evidence>
<dbReference type="InterPro" id="IPR029060">
    <property type="entry name" value="PIN-like_dom_sf"/>
</dbReference>
<organism evidence="2 3">
    <name type="scientific">Brucella endophytica</name>
    <dbReference type="NCBI Taxonomy" id="1963359"/>
    <lineage>
        <taxon>Bacteria</taxon>
        <taxon>Pseudomonadati</taxon>
        <taxon>Pseudomonadota</taxon>
        <taxon>Alphaproteobacteria</taxon>
        <taxon>Hyphomicrobiales</taxon>
        <taxon>Brucellaceae</taxon>
        <taxon>Brucella/Ochrobactrum group</taxon>
        <taxon>Brucella</taxon>
    </lineage>
</organism>
<sequence>MSADCFIDANVLLYARQIESTPKVERAIAWLRLLAKTQRGCINLQVLNEMTHVLLRKRKDMSASEVFEAIDQLRPLGTTPISEGTAMLARQLRLITAYSWWDCLLLASAIELKCRYFLSEDMHDGHAIEGLTIINPFLHTADKILA</sequence>
<dbReference type="SUPFAM" id="SSF88723">
    <property type="entry name" value="PIN domain-like"/>
    <property type="match status" value="1"/>
</dbReference>
<evidence type="ECO:0000313" key="3">
    <source>
        <dbReference type="Proteomes" id="UP000646478"/>
    </source>
</evidence>
<proteinExistence type="predicted"/>
<reference evidence="2" key="2">
    <citation type="submission" date="2020-09" db="EMBL/GenBank/DDBJ databases">
        <authorList>
            <person name="Sun Q."/>
            <person name="Zhou Y."/>
        </authorList>
    </citation>
    <scope>NUCLEOTIDE SEQUENCE</scope>
    <source>
        <strain evidence="2">CGMCC 1.15082</strain>
    </source>
</reference>
<dbReference type="CDD" id="cd18692">
    <property type="entry name" value="PIN_VapC-like"/>
    <property type="match status" value="1"/>
</dbReference>
<keyword evidence="3" id="KW-1185">Reference proteome</keyword>
<dbReference type="Pfam" id="PF01850">
    <property type="entry name" value="PIN"/>
    <property type="match status" value="1"/>
</dbReference>
<dbReference type="EMBL" id="BMHH01000018">
    <property type="protein sequence ID" value="GGB04938.1"/>
    <property type="molecule type" value="Genomic_DNA"/>
</dbReference>
<gene>
    <name evidence="2" type="ORF">GCM10011491_36350</name>
</gene>
<dbReference type="RefSeq" id="WP_188825614.1">
    <property type="nucleotide sequence ID" value="NZ_BMHH01000018.1"/>
</dbReference>
<dbReference type="Proteomes" id="UP000646478">
    <property type="component" value="Unassembled WGS sequence"/>
</dbReference>
<dbReference type="Gene3D" id="3.40.50.1010">
    <property type="entry name" value="5'-nuclease"/>
    <property type="match status" value="1"/>
</dbReference>
<comment type="caution">
    <text evidence="2">The sequence shown here is derived from an EMBL/GenBank/DDBJ whole genome shotgun (WGS) entry which is preliminary data.</text>
</comment>
<evidence type="ECO:0000259" key="1">
    <source>
        <dbReference type="Pfam" id="PF01850"/>
    </source>
</evidence>
<dbReference type="InterPro" id="IPR002716">
    <property type="entry name" value="PIN_dom"/>
</dbReference>